<protein>
    <submittedName>
        <fullName evidence="1">Uncharacterized protein</fullName>
    </submittedName>
</protein>
<keyword evidence="2" id="KW-1185">Reference proteome</keyword>
<dbReference type="AlphaFoldDB" id="A0A2J6T717"/>
<dbReference type="GeneID" id="36588467"/>
<proteinExistence type="predicted"/>
<sequence length="61" mass="7310">MYKYLAIAKRIAPFSTRKMAFMCRIMFSEMRKRQETLHSVWERLDIELRKINEIGLSVQSG</sequence>
<dbReference type="Proteomes" id="UP000235371">
    <property type="component" value="Unassembled WGS sequence"/>
</dbReference>
<name>A0A2J6T717_9HELO</name>
<organism evidence="1 2">
    <name type="scientific">Hyaloscypha bicolor E</name>
    <dbReference type="NCBI Taxonomy" id="1095630"/>
    <lineage>
        <taxon>Eukaryota</taxon>
        <taxon>Fungi</taxon>
        <taxon>Dikarya</taxon>
        <taxon>Ascomycota</taxon>
        <taxon>Pezizomycotina</taxon>
        <taxon>Leotiomycetes</taxon>
        <taxon>Helotiales</taxon>
        <taxon>Hyaloscyphaceae</taxon>
        <taxon>Hyaloscypha</taxon>
        <taxon>Hyaloscypha bicolor</taxon>
    </lineage>
</organism>
<accession>A0A2J6T717</accession>
<evidence type="ECO:0000313" key="1">
    <source>
        <dbReference type="EMBL" id="PMD58812.1"/>
    </source>
</evidence>
<evidence type="ECO:0000313" key="2">
    <source>
        <dbReference type="Proteomes" id="UP000235371"/>
    </source>
</evidence>
<dbReference type="InParanoid" id="A0A2J6T717"/>
<gene>
    <name evidence="1" type="ORF">K444DRAFT_613630</name>
</gene>
<reference evidence="1 2" key="1">
    <citation type="submission" date="2016-04" db="EMBL/GenBank/DDBJ databases">
        <title>A degradative enzymes factory behind the ericoid mycorrhizal symbiosis.</title>
        <authorList>
            <consortium name="DOE Joint Genome Institute"/>
            <person name="Martino E."/>
            <person name="Morin E."/>
            <person name="Grelet G."/>
            <person name="Kuo A."/>
            <person name="Kohler A."/>
            <person name="Daghino S."/>
            <person name="Barry K."/>
            <person name="Choi C."/>
            <person name="Cichocki N."/>
            <person name="Clum A."/>
            <person name="Copeland A."/>
            <person name="Hainaut M."/>
            <person name="Haridas S."/>
            <person name="Labutti K."/>
            <person name="Lindquist E."/>
            <person name="Lipzen A."/>
            <person name="Khouja H.-R."/>
            <person name="Murat C."/>
            <person name="Ohm R."/>
            <person name="Olson A."/>
            <person name="Spatafora J."/>
            <person name="Veneault-Fourrey C."/>
            <person name="Henrissat B."/>
            <person name="Grigoriev I."/>
            <person name="Martin F."/>
            <person name="Perotto S."/>
        </authorList>
    </citation>
    <scope>NUCLEOTIDE SEQUENCE [LARGE SCALE GENOMIC DNA]</scope>
    <source>
        <strain evidence="1 2">E</strain>
    </source>
</reference>
<dbReference type="EMBL" id="KZ613817">
    <property type="protein sequence ID" value="PMD58812.1"/>
    <property type="molecule type" value="Genomic_DNA"/>
</dbReference>
<dbReference type="RefSeq" id="XP_024735716.1">
    <property type="nucleotide sequence ID" value="XM_024880390.1"/>
</dbReference>